<sequence length="309" mass="32586">MRIFVYEHLTVHGIGRDPDSPDHGMYREGQAMRNAVVADLEAMADVAVVGPDDAEFGIVIAPETGGVLEERVQHFQATHRLIASSLSALALTGDKLALADHWQRYGVPTPFTASAADWPSTRVPAVLKPRDGAGSCETYLCADDATFRRRVIERMAAGPPMIAQDFAPGRPASVAFLVGPNQTLALPPTFQTLSTDGRFQYLGGELPIPQELAERATAIGTRAVESVTGLGGFVGVDLILGDAADGSGDRAIEINPRLTTSYVGLRALAGTNLAAAMLTAFEGGVVGFLPWKSGRIAFSPDGSIFLPSG</sequence>
<dbReference type="SUPFAM" id="SSF56059">
    <property type="entry name" value="Glutathione synthetase ATP-binding domain-like"/>
    <property type="match status" value="1"/>
</dbReference>
<reference evidence="4" key="1">
    <citation type="submission" date="2019-08" db="EMBL/GenBank/DDBJ databases">
        <title>Limnoglobus roseus gen. nov., sp. nov., a novel freshwater planctomycete with a giant genome from the family Gemmataceae.</title>
        <authorList>
            <person name="Kulichevskaya I.S."/>
            <person name="Naumoff D.G."/>
            <person name="Miroshnikov K."/>
            <person name="Ivanova A."/>
            <person name="Philippov D.A."/>
            <person name="Hakobyan A."/>
            <person name="Rijpstra I.C."/>
            <person name="Sinninghe Damste J.S."/>
            <person name="Liesack W."/>
            <person name="Dedysh S.N."/>
        </authorList>
    </citation>
    <scope>NUCLEOTIDE SEQUENCE [LARGE SCALE GENOMIC DNA]</scope>
    <source>
        <strain evidence="4">PX52</strain>
    </source>
</reference>
<dbReference type="RefSeq" id="WP_149112644.1">
    <property type="nucleotide sequence ID" value="NZ_CP042425.1"/>
</dbReference>
<feature type="domain" description="ATP-grasp" evidence="2">
    <location>
        <begin position="99"/>
        <end position="282"/>
    </location>
</feature>
<gene>
    <name evidence="3" type="ORF">PX52LOC_05125</name>
</gene>
<keyword evidence="1" id="KW-0067">ATP-binding</keyword>
<proteinExistence type="predicted"/>
<dbReference type="InterPro" id="IPR003806">
    <property type="entry name" value="ATP-grasp_PylC-type"/>
</dbReference>
<keyword evidence="4" id="KW-1185">Reference proteome</keyword>
<keyword evidence="1" id="KW-0547">Nucleotide-binding</keyword>
<dbReference type="GO" id="GO:0046872">
    <property type="term" value="F:metal ion binding"/>
    <property type="evidence" value="ECO:0007669"/>
    <property type="project" value="InterPro"/>
</dbReference>
<dbReference type="Proteomes" id="UP000324974">
    <property type="component" value="Chromosome"/>
</dbReference>
<dbReference type="AlphaFoldDB" id="A0A5C1AFT4"/>
<accession>A0A5C1AFT4</accession>
<evidence type="ECO:0000256" key="1">
    <source>
        <dbReference type="PROSITE-ProRule" id="PRU00409"/>
    </source>
</evidence>
<dbReference type="GO" id="GO:0005524">
    <property type="term" value="F:ATP binding"/>
    <property type="evidence" value="ECO:0007669"/>
    <property type="project" value="UniProtKB-UniRule"/>
</dbReference>
<organism evidence="3 4">
    <name type="scientific">Limnoglobus roseus</name>
    <dbReference type="NCBI Taxonomy" id="2598579"/>
    <lineage>
        <taxon>Bacteria</taxon>
        <taxon>Pseudomonadati</taxon>
        <taxon>Planctomycetota</taxon>
        <taxon>Planctomycetia</taxon>
        <taxon>Gemmatales</taxon>
        <taxon>Gemmataceae</taxon>
        <taxon>Limnoglobus</taxon>
    </lineage>
</organism>
<dbReference type="InterPro" id="IPR011761">
    <property type="entry name" value="ATP-grasp"/>
</dbReference>
<protein>
    <recommendedName>
        <fullName evidence="2">ATP-grasp domain-containing protein</fullName>
    </recommendedName>
</protein>
<evidence type="ECO:0000259" key="2">
    <source>
        <dbReference type="PROSITE" id="PS50975"/>
    </source>
</evidence>
<dbReference type="Gene3D" id="3.30.470.20">
    <property type="entry name" value="ATP-grasp fold, B domain"/>
    <property type="match status" value="1"/>
</dbReference>
<dbReference type="PROSITE" id="PS50975">
    <property type="entry name" value="ATP_GRASP"/>
    <property type="match status" value="1"/>
</dbReference>
<evidence type="ECO:0000313" key="4">
    <source>
        <dbReference type="Proteomes" id="UP000324974"/>
    </source>
</evidence>
<dbReference type="Pfam" id="PF02655">
    <property type="entry name" value="ATP-grasp_3"/>
    <property type="match status" value="1"/>
</dbReference>
<dbReference type="KEGG" id="lrs:PX52LOC_05125"/>
<name>A0A5C1AFT4_9BACT</name>
<dbReference type="EMBL" id="CP042425">
    <property type="protein sequence ID" value="QEL18111.1"/>
    <property type="molecule type" value="Genomic_DNA"/>
</dbReference>
<evidence type="ECO:0000313" key="3">
    <source>
        <dbReference type="EMBL" id="QEL18111.1"/>
    </source>
</evidence>
<dbReference type="OrthoDB" id="271331at2"/>